<accession>A0A146LXD8</accession>
<feature type="transmembrane region" description="Helical" evidence="5">
    <location>
        <begin position="88"/>
        <end position="112"/>
    </location>
</feature>
<dbReference type="SUPFAM" id="SSF52091">
    <property type="entry name" value="SpoIIaa-like"/>
    <property type="match status" value="1"/>
</dbReference>
<proteinExistence type="predicted"/>
<dbReference type="GO" id="GO:0016020">
    <property type="term" value="C:membrane"/>
    <property type="evidence" value="ECO:0007669"/>
    <property type="project" value="UniProtKB-SubCell"/>
</dbReference>
<dbReference type="InterPro" id="IPR001902">
    <property type="entry name" value="SLC26A/SulP_fam"/>
</dbReference>
<dbReference type="GO" id="GO:0055085">
    <property type="term" value="P:transmembrane transport"/>
    <property type="evidence" value="ECO:0007669"/>
    <property type="project" value="InterPro"/>
</dbReference>
<evidence type="ECO:0000256" key="2">
    <source>
        <dbReference type="ARBA" id="ARBA00022692"/>
    </source>
</evidence>
<reference evidence="7" key="1">
    <citation type="journal article" date="2016" name="Gigascience">
        <title>De novo construction of an expanded transcriptome assembly for the western tarnished plant bug, Lygus hesperus.</title>
        <authorList>
            <person name="Tassone E.E."/>
            <person name="Geib S.M."/>
            <person name="Hall B."/>
            <person name="Fabrick J.A."/>
            <person name="Brent C.S."/>
            <person name="Hull J.J."/>
        </authorList>
    </citation>
    <scope>NUCLEOTIDE SEQUENCE</scope>
</reference>
<comment type="subcellular location">
    <subcellularLocation>
        <location evidence="1">Membrane</location>
        <topology evidence="1">Multi-pass membrane protein</topology>
    </subcellularLocation>
</comment>
<name>A0A146LXD8_LYGHE</name>
<dbReference type="InterPro" id="IPR011547">
    <property type="entry name" value="SLC26A/SulP_dom"/>
</dbReference>
<feature type="transmembrane region" description="Helical" evidence="5">
    <location>
        <begin position="405"/>
        <end position="426"/>
    </location>
</feature>
<dbReference type="AlphaFoldDB" id="A0A146LXD8"/>
<feature type="transmembrane region" description="Helical" evidence="5">
    <location>
        <begin position="433"/>
        <end position="453"/>
    </location>
</feature>
<evidence type="ECO:0000256" key="1">
    <source>
        <dbReference type="ARBA" id="ARBA00004141"/>
    </source>
</evidence>
<sequence length="648" mass="70341">MSPRSTQWQELLGELSLDKCDKIKNGESANVDLNNALTEASNAQPEDTSCSCSLSTVFDCCQKDQLPKRLPILAWAPNYNLPTLTKDFIAGLTVGLTAIPQGIAYAVVAGLQPQYGLYSGFMGSFVYLFFGSCKDITVGPTAIMALMTQTYVQNHGPEFAVLLAFLSGLVILCFGILRLGFLVEFISLPVTAGFTSAAAITIASSQVKGLLGLPGNPHAFVDSWVNVYRNIHHTRIWDTVLGVSTIVILVLSKKLKESSSKWDASTPTKKFFKEFCSLFGLARNAVVVIAGTLLAFILSQNGVTPFKLTGTVDSGLPPLELPPFSMKKGNETMSFVQMTEEMGSALIVVPLIAILENIAIAKAFAKGKSVDATQEMIAIGLCNIAGSFVRSFPVTGSFTRTAVNYASGVVTPAGGIFTGVLVLLSLSFLTSTFYFIPKATLAGLILCAMFYMVEYHAVSLLWRTKKADLVPLIATLLTCLFFGLEYGMLVGITVNLLFILYHSARPSVSVQWIWVQDCEVLLVTPTQSLNFPASDYLRALIIERCTAAKNTTATVIFDGTHILDIDSTIAKGLKMTVDDLEARGQEVIFWRWKESAMLTLLGFDPCLSKYFKFEIDLQSLLKGPPVENNAPIEYEKLATSDAITIAPP</sequence>
<feature type="domain" description="SLC26A/SulP transporter" evidence="6">
    <location>
        <begin position="84"/>
        <end position="475"/>
    </location>
</feature>
<feature type="transmembrane region" description="Helical" evidence="5">
    <location>
        <begin position="342"/>
        <end position="364"/>
    </location>
</feature>
<feature type="transmembrane region" description="Helical" evidence="5">
    <location>
        <begin position="473"/>
        <end position="501"/>
    </location>
</feature>
<gene>
    <name evidence="7" type="primary">SLC26A11_6</name>
    <name evidence="7" type="ORF">g.76568</name>
</gene>
<keyword evidence="2 5" id="KW-0812">Transmembrane</keyword>
<evidence type="ECO:0000256" key="4">
    <source>
        <dbReference type="ARBA" id="ARBA00023136"/>
    </source>
</evidence>
<keyword evidence="4 5" id="KW-0472">Membrane</keyword>
<feature type="transmembrane region" description="Helical" evidence="5">
    <location>
        <begin position="236"/>
        <end position="255"/>
    </location>
</feature>
<protein>
    <submittedName>
        <fullName evidence="7">Sodium-independent sulfate anion transporter</fullName>
    </submittedName>
</protein>
<organism evidence="7">
    <name type="scientific">Lygus hesperus</name>
    <name type="common">Western plant bug</name>
    <dbReference type="NCBI Taxonomy" id="30085"/>
    <lineage>
        <taxon>Eukaryota</taxon>
        <taxon>Metazoa</taxon>
        <taxon>Ecdysozoa</taxon>
        <taxon>Arthropoda</taxon>
        <taxon>Hexapoda</taxon>
        <taxon>Insecta</taxon>
        <taxon>Pterygota</taxon>
        <taxon>Neoptera</taxon>
        <taxon>Paraneoptera</taxon>
        <taxon>Hemiptera</taxon>
        <taxon>Heteroptera</taxon>
        <taxon>Panheteroptera</taxon>
        <taxon>Cimicomorpha</taxon>
        <taxon>Miridae</taxon>
        <taxon>Mirini</taxon>
        <taxon>Lygus</taxon>
    </lineage>
</organism>
<dbReference type="Gene3D" id="3.30.750.24">
    <property type="entry name" value="STAS domain"/>
    <property type="match status" value="1"/>
</dbReference>
<feature type="transmembrane region" description="Helical" evidence="5">
    <location>
        <begin position="159"/>
        <end position="181"/>
    </location>
</feature>
<dbReference type="EMBL" id="GDHC01006325">
    <property type="protein sequence ID" value="JAQ12304.1"/>
    <property type="molecule type" value="Transcribed_RNA"/>
</dbReference>
<evidence type="ECO:0000256" key="3">
    <source>
        <dbReference type="ARBA" id="ARBA00022989"/>
    </source>
</evidence>
<dbReference type="CDD" id="cd07042">
    <property type="entry name" value="STAS_SulP_like_sulfate_transporter"/>
    <property type="match status" value="1"/>
</dbReference>
<evidence type="ECO:0000259" key="6">
    <source>
        <dbReference type="Pfam" id="PF00916"/>
    </source>
</evidence>
<feature type="transmembrane region" description="Helical" evidence="5">
    <location>
        <begin position="275"/>
        <end position="298"/>
    </location>
</feature>
<dbReference type="InterPro" id="IPR036513">
    <property type="entry name" value="STAS_dom_sf"/>
</dbReference>
<evidence type="ECO:0000313" key="7">
    <source>
        <dbReference type="EMBL" id="JAQ12304.1"/>
    </source>
</evidence>
<dbReference type="PANTHER" id="PTHR11814">
    <property type="entry name" value="SULFATE TRANSPORTER"/>
    <property type="match status" value="1"/>
</dbReference>
<feature type="transmembrane region" description="Helical" evidence="5">
    <location>
        <begin position="124"/>
        <end position="147"/>
    </location>
</feature>
<dbReference type="Pfam" id="PF00916">
    <property type="entry name" value="Sulfate_transp"/>
    <property type="match status" value="1"/>
</dbReference>
<keyword evidence="3 5" id="KW-1133">Transmembrane helix</keyword>
<evidence type="ECO:0000256" key="5">
    <source>
        <dbReference type="SAM" id="Phobius"/>
    </source>
</evidence>